<dbReference type="Gene3D" id="3.50.50.60">
    <property type="entry name" value="FAD/NAD(P)-binding domain"/>
    <property type="match status" value="2"/>
</dbReference>
<sequence>MSHQPVVIIGSGLAGYAVARELRKLNTEIPIIMLSADHGGFYSKPMLSNALATGKTPASILTSDAALMSSQLKITIRPFTRVKTIDQSGSSVLLENGESLSYSHLVLAVGADPIRLPLSGDAVEEVLSVNDLDDYRRFREALKDKKEIAILGAGLIGCEFANDLAIAGYQVHVIDISAHPLGRLLPEEAGKYLQDKLAAAGIRFHLKSKVQHIERVGSRYRLIFEKGQIIEADFVLSAVGLRPRTQLAETAGIYVNHGVVTNRYLQTENTNIFALGDCAEVEGKVLPFVMPISHAARALAATVSGTPTPVHYPPMPVFVKTPACPIVVSPPDPIVIGEWQIDANEDGVKALFQDMAGSLHGFALLGAATKEKNAITPQLLPILA</sequence>
<feature type="domain" description="Rubredoxin binding" evidence="10">
    <location>
        <begin position="309"/>
        <end position="379"/>
    </location>
</feature>
<name>A0A0F7KIJ5_9PROT</name>
<evidence type="ECO:0000313" key="11">
    <source>
        <dbReference type="EMBL" id="AKH38933.1"/>
    </source>
</evidence>
<keyword evidence="5" id="KW-0285">Flavoprotein</keyword>
<reference evidence="12 14" key="3">
    <citation type="submission" date="2019-07" db="EMBL/GenBank/DDBJ databases">
        <title>Active sludge and wastewater microbial communities from Klosterneuburg, Austria.</title>
        <authorList>
            <person name="Wagner M."/>
        </authorList>
    </citation>
    <scope>NUCLEOTIDE SEQUENCE [LARGE SCALE GENOMIC DNA]</scope>
    <source>
        <strain evidence="12 14">Nm2</strain>
    </source>
</reference>
<dbReference type="Pfam" id="PF18113">
    <property type="entry name" value="Rbx_binding"/>
    <property type="match status" value="1"/>
</dbReference>
<dbReference type="GO" id="GO:0016491">
    <property type="term" value="F:oxidoreductase activity"/>
    <property type="evidence" value="ECO:0007669"/>
    <property type="project" value="UniProtKB-KW"/>
</dbReference>
<comment type="cofactor">
    <cofactor evidence="1">
        <name>FAD</name>
        <dbReference type="ChEBI" id="CHEBI:57692"/>
    </cofactor>
</comment>
<gene>
    <name evidence="11" type="ORF">AAW31_15800</name>
    <name evidence="12" type="ORF">BCL69_104630</name>
</gene>
<evidence type="ECO:0000313" key="14">
    <source>
        <dbReference type="Proteomes" id="UP000324176"/>
    </source>
</evidence>
<dbReference type="Proteomes" id="UP000324176">
    <property type="component" value="Unassembled WGS sequence"/>
</dbReference>
<evidence type="ECO:0000256" key="5">
    <source>
        <dbReference type="ARBA" id="ARBA00022630"/>
    </source>
</evidence>
<evidence type="ECO:0000313" key="13">
    <source>
        <dbReference type="Proteomes" id="UP000034156"/>
    </source>
</evidence>
<keyword evidence="6" id="KW-0274">FAD</keyword>
<dbReference type="PANTHER" id="PTHR43429:SF3">
    <property type="entry name" value="NITRITE REDUCTASE [NAD(P)H]"/>
    <property type="match status" value="1"/>
</dbReference>
<reference evidence="11 13" key="2">
    <citation type="journal article" date="2016" name="Genome Announc.">
        <title>Genome Sequence of Nitrosomonas communis Strain Nm2, a Mesophilic Ammonia-Oxidizing Bacterium Isolated from Mediterranean Soil.</title>
        <authorList>
            <person name="Kozlowski J.A."/>
            <person name="Kits K.D."/>
            <person name="Stein L.Y."/>
        </authorList>
    </citation>
    <scope>NUCLEOTIDE SEQUENCE [LARGE SCALE GENOMIC DNA]</scope>
    <source>
        <strain evidence="11 13">Nm2</strain>
    </source>
</reference>
<dbReference type="Gene3D" id="3.30.390.120">
    <property type="match status" value="1"/>
</dbReference>
<feature type="domain" description="FAD/NAD(P)-binding" evidence="9">
    <location>
        <begin position="6"/>
        <end position="284"/>
    </location>
</feature>
<accession>A0A0F7KIJ5</accession>
<dbReference type="PATRIC" id="fig|44574.3.peg.3825"/>
<dbReference type="PRINTS" id="PR00368">
    <property type="entry name" value="FADPNR"/>
</dbReference>
<evidence type="ECO:0000256" key="2">
    <source>
        <dbReference type="ARBA" id="ARBA00004496"/>
    </source>
</evidence>
<organism evidence="11 13">
    <name type="scientific">Nitrosomonas communis</name>
    <dbReference type="NCBI Taxonomy" id="44574"/>
    <lineage>
        <taxon>Bacteria</taxon>
        <taxon>Pseudomonadati</taxon>
        <taxon>Pseudomonadota</taxon>
        <taxon>Betaproteobacteria</taxon>
        <taxon>Nitrosomonadales</taxon>
        <taxon>Nitrosomonadaceae</taxon>
        <taxon>Nitrosomonas</taxon>
    </lineage>
</organism>
<dbReference type="InterPro" id="IPR036188">
    <property type="entry name" value="FAD/NAD-bd_sf"/>
</dbReference>
<dbReference type="OrthoDB" id="9769238at2"/>
<comment type="similarity">
    <text evidence="3">Belongs to the FAD-dependent oxidoreductase family.</text>
</comment>
<evidence type="ECO:0000256" key="6">
    <source>
        <dbReference type="ARBA" id="ARBA00022827"/>
    </source>
</evidence>
<keyword evidence="7" id="KW-0560">Oxidoreductase</keyword>
<dbReference type="GO" id="GO:0005737">
    <property type="term" value="C:cytoplasm"/>
    <property type="evidence" value="ECO:0007669"/>
    <property type="project" value="UniProtKB-SubCell"/>
</dbReference>
<dbReference type="InterPro" id="IPR023753">
    <property type="entry name" value="FAD/NAD-binding_dom"/>
</dbReference>
<keyword evidence="8" id="KW-0520">NAD</keyword>
<evidence type="ECO:0000259" key="9">
    <source>
        <dbReference type="Pfam" id="PF07992"/>
    </source>
</evidence>
<evidence type="ECO:0000256" key="1">
    <source>
        <dbReference type="ARBA" id="ARBA00001974"/>
    </source>
</evidence>
<dbReference type="EMBL" id="VNHT01000046">
    <property type="protein sequence ID" value="TYP82120.1"/>
    <property type="molecule type" value="Genomic_DNA"/>
</dbReference>
<dbReference type="SUPFAM" id="SSF51905">
    <property type="entry name" value="FAD/NAD(P)-binding domain"/>
    <property type="match status" value="1"/>
</dbReference>
<dbReference type="RefSeq" id="WP_046850967.1">
    <property type="nucleotide sequence ID" value="NZ_CP011451.1"/>
</dbReference>
<dbReference type="PRINTS" id="PR00411">
    <property type="entry name" value="PNDRDTASEI"/>
</dbReference>
<protein>
    <submittedName>
        <fullName evidence="11">Pyridine nucleotide-disulfide oxidoreductase</fullName>
    </submittedName>
    <submittedName>
        <fullName evidence="12">Rubredoxin-NAD+ reductase</fullName>
    </submittedName>
</protein>
<keyword evidence="13" id="KW-1185">Reference proteome</keyword>
<dbReference type="AlphaFoldDB" id="A0A0F7KIJ5"/>
<evidence type="ECO:0000259" key="10">
    <source>
        <dbReference type="Pfam" id="PF18113"/>
    </source>
</evidence>
<dbReference type="Proteomes" id="UP000034156">
    <property type="component" value="Chromosome"/>
</dbReference>
<evidence type="ECO:0000256" key="7">
    <source>
        <dbReference type="ARBA" id="ARBA00023002"/>
    </source>
</evidence>
<evidence type="ECO:0000256" key="8">
    <source>
        <dbReference type="ARBA" id="ARBA00023027"/>
    </source>
</evidence>
<proteinExistence type="inferred from homology"/>
<dbReference type="InterPro" id="IPR041364">
    <property type="entry name" value="Rbx-bd"/>
</dbReference>
<reference evidence="13" key="1">
    <citation type="submission" date="2015-05" db="EMBL/GenBank/DDBJ databases">
        <title>Draft genome of Nitrosomonas communis strain Nm2.</title>
        <authorList>
            <person name="Kozlowski J.A."/>
            <person name="Kits K.D."/>
            <person name="Stein L.Y."/>
        </authorList>
    </citation>
    <scope>NUCLEOTIDE SEQUENCE [LARGE SCALE GENOMIC DNA]</scope>
    <source>
        <strain evidence="13">Nm2</strain>
    </source>
</reference>
<dbReference type="KEGG" id="nco:AAW31_15800"/>
<keyword evidence="4" id="KW-0963">Cytoplasm</keyword>
<dbReference type="PANTHER" id="PTHR43429">
    <property type="entry name" value="PYRIDINE NUCLEOTIDE-DISULFIDE OXIDOREDUCTASE DOMAIN-CONTAINING"/>
    <property type="match status" value="1"/>
</dbReference>
<evidence type="ECO:0000256" key="3">
    <source>
        <dbReference type="ARBA" id="ARBA00006442"/>
    </source>
</evidence>
<evidence type="ECO:0000256" key="4">
    <source>
        <dbReference type="ARBA" id="ARBA00022490"/>
    </source>
</evidence>
<dbReference type="Pfam" id="PF07992">
    <property type="entry name" value="Pyr_redox_2"/>
    <property type="match status" value="1"/>
</dbReference>
<comment type="subcellular location">
    <subcellularLocation>
        <location evidence="2">Cytoplasm</location>
    </subcellularLocation>
</comment>
<dbReference type="InterPro" id="IPR050260">
    <property type="entry name" value="FAD-bd_OxRdtase"/>
</dbReference>
<evidence type="ECO:0000313" key="12">
    <source>
        <dbReference type="EMBL" id="TYP82120.1"/>
    </source>
</evidence>
<dbReference type="EMBL" id="CP011451">
    <property type="protein sequence ID" value="AKH38933.1"/>
    <property type="molecule type" value="Genomic_DNA"/>
</dbReference>